<feature type="compositionally biased region" description="Pro residues" evidence="4">
    <location>
        <begin position="98"/>
        <end position="108"/>
    </location>
</feature>
<dbReference type="InterPro" id="IPR020806">
    <property type="entry name" value="PKS_PP-bd"/>
</dbReference>
<keyword evidence="1" id="KW-0596">Phosphopantetheine</keyword>
<dbReference type="PANTHER" id="PTHR43747:SF5">
    <property type="entry name" value="FAD-BINDING DOMAIN-CONTAINING PROTEIN"/>
    <property type="match status" value="1"/>
</dbReference>
<dbReference type="Gene3D" id="3.50.50.60">
    <property type="entry name" value="FAD/NAD(P)-binding domain"/>
    <property type="match status" value="1"/>
</dbReference>
<dbReference type="PROSITE" id="PS50075">
    <property type="entry name" value="CARRIER"/>
    <property type="match status" value="1"/>
</dbReference>
<feature type="region of interest" description="Disordered" evidence="4">
    <location>
        <begin position="91"/>
        <end position="121"/>
    </location>
</feature>
<dbReference type="Gene3D" id="1.10.1200.10">
    <property type="entry name" value="ACP-like"/>
    <property type="match status" value="2"/>
</dbReference>
<evidence type="ECO:0000256" key="3">
    <source>
        <dbReference type="ARBA" id="ARBA00023002"/>
    </source>
</evidence>
<dbReference type="InterPro" id="IPR036188">
    <property type="entry name" value="FAD/NAD-bd_sf"/>
</dbReference>
<protein>
    <recommendedName>
        <fullName evidence="5">Carrier domain-containing protein</fullName>
    </recommendedName>
</protein>
<accession>A0A8A4TVM4</accession>
<gene>
    <name evidence="6" type="ORF">J3U87_13260</name>
</gene>
<keyword evidence="2" id="KW-0597">Phosphoprotein</keyword>
<evidence type="ECO:0000313" key="7">
    <source>
        <dbReference type="Proteomes" id="UP000663929"/>
    </source>
</evidence>
<evidence type="ECO:0000313" key="6">
    <source>
        <dbReference type="EMBL" id="QTD53417.1"/>
    </source>
</evidence>
<dbReference type="EMBL" id="CP071793">
    <property type="protein sequence ID" value="QTD53417.1"/>
    <property type="molecule type" value="Genomic_DNA"/>
</dbReference>
<dbReference type="AlphaFoldDB" id="A0A8A4TVM4"/>
<dbReference type="RefSeq" id="WP_237383519.1">
    <property type="nucleotide sequence ID" value="NZ_CP071793.1"/>
</dbReference>
<dbReference type="GO" id="GO:0031177">
    <property type="term" value="F:phosphopantetheine binding"/>
    <property type="evidence" value="ECO:0007669"/>
    <property type="project" value="InterPro"/>
</dbReference>
<evidence type="ECO:0000256" key="1">
    <source>
        <dbReference type="ARBA" id="ARBA00022450"/>
    </source>
</evidence>
<dbReference type="Pfam" id="PF00550">
    <property type="entry name" value="PP-binding"/>
    <property type="match status" value="1"/>
</dbReference>
<evidence type="ECO:0000256" key="4">
    <source>
        <dbReference type="SAM" id="MobiDB-lite"/>
    </source>
</evidence>
<dbReference type="PANTHER" id="PTHR43747">
    <property type="entry name" value="FAD-BINDING PROTEIN"/>
    <property type="match status" value="1"/>
</dbReference>
<keyword evidence="7" id="KW-1185">Reference proteome</keyword>
<name>A0A8A4TVM4_SULCO</name>
<dbReference type="Proteomes" id="UP000663929">
    <property type="component" value="Chromosome"/>
</dbReference>
<dbReference type="SUPFAM" id="SSF51905">
    <property type="entry name" value="FAD/NAD(P)-binding domain"/>
    <property type="match status" value="1"/>
</dbReference>
<dbReference type="InterPro" id="IPR009081">
    <property type="entry name" value="PP-bd_ACP"/>
</dbReference>
<dbReference type="InterPro" id="IPR050816">
    <property type="entry name" value="Flavin-dep_Halogenase_NPB"/>
</dbReference>
<organism evidence="6 7">
    <name type="scientific">Sulfidibacter corallicola</name>
    <dbReference type="NCBI Taxonomy" id="2818388"/>
    <lineage>
        <taxon>Bacteria</taxon>
        <taxon>Pseudomonadati</taxon>
        <taxon>Acidobacteriota</taxon>
        <taxon>Holophagae</taxon>
        <taxon>Acanthopleuribacterales</taxon>
        <taxon>Acanthopleuribacteraceae</taxon>
        <taxon>Sulfidibacter</taxon>
    </lineage>
</organism>
<sequence length="689" mass="78146">MNGNLDRLLSELILEDLKRQASIVLEKTVTDTGAALPELGFGLQALTLFIRNLNEAYGLDVPPNALLERPNLGAFADHLLQEHKRAILDNFGLSLPPTTGPTPKPDPATIPTTPRSMSPETLQDQVEQEVIRQAADQLSVPARDLNPAREIIELGFTSAIALRFADSISSKYGITIHPGIFFEYTSLKAFTGYLLDVHHEAIRAHYEPNNLSESIDATKDMERIPVIIGTGITGLLISRALSKAQIHHVMLGDPMIGDTPKLGESMNESASIDFLQEFSEFQEYFFDKKEINFYSGNMVALLNLRGKKGHAFYDTYERLGFNPQTEYASMIHIDRLGFDRALFAQVSQSPYCTMIPKLKVTNLDYDEPTETIRKIYLENGRELWPSYVFDATNHVRLLGRMLGIEAEIFNDPRDVFFTHYGQTEEAPHCDDAEPWQHATNILRLEKELDGIEGIAWCIPEGRYISVGISIDSKQVGDLQKEAIIDLMNRAYQRRGLDYLKTFGKRREIMYVPRTRHFLHKQFVGKNWLMAGGSACQIWYPSGSNISISLLASKIAPKLIHENATKWLEIYQQITTNLAKLHWTYDRWSLGECRSRRELGLFARDIYSYGNKRMAIYASTRNGPEYEDVAKEVAASEIPDHAMLGQELRIISVDDLQQQTQELDRARSSLMTYLDSLTERTEEPVFIEVV</sequence>
<reference evidence="6" key="1">
    <citation type="submission" date="2021-03" db="EMBL/GenBank/DDBJ databases">
        <title>Acanthopleuribacteraceae sp. M133.</title>
        <authorList>
            <person name="Wang G."/>
        </authorList>
    </citation>
    <scope>NUCLEOTIDE SEQUENCE</scope>
    <source>
        <strain evidence="6">M133</strain>
    </source>
</reference>
<keyword evidence="3" id="KW-0560">Oxidoreductase</keyword>
<dbReference type="InterPro" id="IPR036736">
    <property type="entry name" value="ACP-like_sf"/>
</dbReference>
<proteinExistence type="predicted"/>
<dbReference type="GO" id="GO:0016491">
    <property type="term" value="F:oxidoreductase activity"/>
    <property type="evidence" value="ECO:0007669"/>
    <property type="project" value="UniProtKB-KW"/>
</dbReference>
<dbReference type="SUPFAM" id="SSF47336">
    <property type="entry name" value="ACP-like"/>
    <property type="match status" value="2"/>
</dbReference>
<dbReference type="KEGG" id="scor:J3U87_13260"/>
<dbReference type="SMART" id="SM01294">
    <property type="entry name" value="PKS_PP_betabranch"/>
    <property type="match status" value="1"/>
</dbReference>
<feature type="domain" description="Carrier" evidence="5">
    <location>
        <begin position="121"/>
        <end position="198"/>
    </location>
</feature>
<dbReference type="SMART" id="SM00823">
    <property type="entry name" value="PKS_PP"/>
    <property type="match status" value="2"/>
</dbReference>
<evidence type="ECO:0000259" key="5">
    <source>
        <dbReference type="PROSITE" id="PS50075"/>
    </source>
</evidence>
<evidence type="ECO:0000256" key="2">
    <source>
        <dbReference type="ARBA" id="ARBA00022553"/>
    </source>
</evidence>
<feature type="compositionally biased region" description="Polar residues" evidence="4">
    <location>
        <begin position="110"/>
        <end position="121"/>
    </location>
</feature>